<evidence type="ECO:0000256" key="1">
    <source>
        <dbReference type="SAM" id="MobiDB-lite"/>
    </source>
</evidence>
<sequence>MGLFSQLPEEPNEWAGLPSEPARPESDAERLGDAPPVDVGGLGVGTLGLTASAGGVVEGIVIPVAPVVEVPSPAEPESTD</sequence>
<evidence type="ECO:0000313" key="2">
    <source>
        <dbReference type="EMBL" id="GAA5100564.1"/>
    </source>
</evidence>
<feature type="region of interest" description="Disordered" evidence="1">
    <location>
        <begin position="1"/>
        <end position="45"/>
    </location>
</feature>
<dbReference type="RefSeq" id="WP_194415064.1">
    <property type="nucleotide sequence ID" value="NZ_BAABKZ010000005.1"/>
</dbReference>
<reference evidence="3" key="1">
    <citation type="journal article" date="2019" name="Int. J. Syst. Evol. Microbiol.">
        <title>The Global Catalogue of Microorganisms (GCM) 10K type strain sequencing project: providing services to taxonomists for standard genome sequencing and annotation.</title>
        <authorList>
            <consortium name="The Broad Institute Genomics Platform"/>
            <consortium name="The Broad Institute Genome Sequencing Center for Infectious Disease"/>
            <person name="Wu L."/>
            <person name="Ma J."/>
        </authorList>
    </citation>
    <scope>NUCLEOTIDE SEQUENCE [LARGE SCALE GENOMIC DNA]</scope>
    <source>
        <strain evidence="3">JCM 18959</strain>
    </source>
</reference>
<dbReference type="EMBL" id="BAABKZ010000005">
    <property type="protein sequence ID" value="GAA5100564.1"/>
    <property type="molecule type" value="Genomic_DNA"/>
</dbReference>
<accession>A0ABP9MWQ0</accession>
<organism evidence="2 3">
    <name type="scientific">Microbacterium yannicii</name>
    <dbReference type="NCBI Taxonomy" id="671622"/>
    <lineage>
        <taxon>Bacteria</taxon>
        <taxon>Bacillati</taxon>
        <taxon>Actinomycetota</taxon>
        <taxon>Actinomycetes</taxon>
        <taxon>Micrococcales</taxon>
        <taxon>Microbacteriaceae</taxon>
        <taxon>Microbacterium</taxon>
    </lineage>
</organism>
<gene>
    <name evidence="2" type="ORF">GCM10025760_38110</name>
</gene>
<dbReference type="Proteomes" id="UP001501407">
    <property type="component" value="Unassembled WGS sequence"/>
</dbReference>
<proteinExistence type="predicted"/>
<name>A0ABP9MWQ0_9MICO</name>
<comment type="caution">
    <text evidence="2">The sequence shown here is derived from an EMBL/GenBank/DDBJ whole genome shotgun (WGS) entry which is preliminary data.</text>
</comment>
<keyword evidence="3" id="KW-1185">Reference proteome</keyword>
<protein>
    <submittedName>
        <fullName evidence="2">Uncharacterized protein</fullName>
    </submittedName>
</protein>
<evidence type="ECO:0000313" key="3">
    <source>
        <dbReference type="Proteomes" id="UP001501407"/>
    </source>
</evidence>
<feature type="compositionally biased region" description="Basic and acidic residues" evidence="1">
    <location>
        <begin position="22"/>
        <end position="32"/>
    </location>
</feature>